<feature type="compositionally biased region" description="Basic and acidic residues" evidence="2">
    <location>
        <begin position="251"/>
        <end position="265"/>
    </location>
</feature>
<organism evidence="3 4">
    <name type="scientific">Cylindrotheca closterium</name>
    <dbReference type="NCBI Taxonomy" id="2856"/>
    <lineage>
        <taxon>Eukaryota</taxon>
        <taxon>Sar</taxon>
        <taxon>Stramenopiles</taxon>
        <taxon>Ochrophyta</taxon>
        <taxon>Bacillariophyta</taxon>
        <taxon>Bacillariophyceae</taxon>
        <taxon>Bacillariophycidae</taxon>
        <taxon>Bacillariales</taxon>
        <taxon>Bacillariaceae</taxon>
        <taxon>Cylindrotheca</taxon>
    </lineage>
</organism>
<protein>
    <submittedName>
        <fullName evidence="3">Uncharacterized protein</fullName>
    </submittedName>
</protein>
<evidence type="ECO:0000313" key="3">
    <source>
        <dbReference type="EMBL" id="CAJ1941063.1"/>
    </source>
</evidence>
<feature type="compositionally biased region" description="Basic and acidic residues" evidence="2">
    <location>
        <begin position="279"/>
        <end position="305"/>
    </location>
</feature>
<evidence type="ECO:0000313" key="4">
    <source>
        <dbReference type="Proteomes" id="UP001295423"/>
    </source>
</evidence>
<feature type="compositionally biased region" description="Acidic residues" evidence="2">
    <location>
        <begin position="544"/>
        <end position="553"/>
    </location>
</feature>
<keyword evidence="4" id="KW-1185">Reference proteome</keyword>
<feature type="coiled-coil region" evidence="1">
    <location>
        <begin position="188"/>
        <end position="249"/>
    </location>
</feature>
<dbReference type="AlphaFoldDB" id="A0AAD2FHI8"/>
<feature type="compositionally biased region" description="Basic and acidic residues" evidence="2">
    <location>
        <begin position="520"/>
        <end position="543"/>
    </location>
</feature>
<gene>
    <name evidence="3" type="ORF">CYCCA115_LOCUS7334</name>
</gene>
<feature type="region of interest" description="Disordered" evidence="2">
    <location>
        <begin position="251"/>
        <end position="312"/>
    </location>
</feature>
<dbReference type="EMBL" id="CAKOGP040001001">
    <property type="protein sequence ID" value="CAJ1941063.1"/>
    <property type="molecule type" value="Genomic_DNA"/>
</dbReference>
<feature type="region of interest" description="Disordered" evidence="2">
    <location>
        <begin position="520"/>
        <end position="629"/>
    </location>
</feature>
<feature type="region of interest" description="Disordered" evidence="2">
    <location>
        <begin position="327"/>
        <end position="362"/>
    </location>
</feature>
<feature type="region of interest" description="Disordered" evidence="2">
    <location>
        <begin position="166"/>
        <end position="185"/>
    </location>
</feature>
<feature type="compositionally biased region" description="Acidic residues" evidence="2">
    <location>
        <begin position="267"/>
        <end position="278"/>
    </location>
</feature>
<keyword evidence="1" id="KW-0175">Coiled coil</keyword>
<comment type="caution">
    <text evidence="3">The sequence shown here is derived from an EMBL/GenBank/DDBJ whole genome shotgun (WGS) entry which is preliminary data.</text>
</comment>
<feature type="coiled-coil region" evidence="1">
    <location>
        <begin position="401"/>
        <end position="435"/>
    </location>
</feature>
<dbReference type="Proteomes" id="UP001295423">
    <property type="component" value="Unassembled WGS sequence"/>
</dbReference>
<reference evidence="3" key="1">
    <citation type="submission" date="2023-08" db="EMBL/GenBank/DDBJ databases">
        <authorList>
            <person name="Audoor S."/>
            <person name="Bilcke G."/>
        </authorList>
    </citation>
    <scope>NUCLEOTIDE SEQUENCE</scope>
</reference>
<evidence type="ECO:0000256" key="2">
    <source>
        <dbReference type="SAM" id="MobiDB-lite"/>
    </source>
</evidence>
<evidence type="ECO:0000256" key="1">
    <source>
        <dbReference type="SAM" id="Coils"/>
    </source>
</evidence>
<feature type="coiled-coil region" evidence="1">
    <location>
        <begin position="646"/>
        <end position="691"/>
    </location>
</feature>
<sequence length="731" mass="83087">MTSLVSLGHELRTVKDELDERVYQCKREQIEKKFSKLNENDLVMEDAIKDAASTFEVVRNETKSIRNLKQQLNEAKMAMGNEVTKSHDQLKTALSKVKTSDSCSPSVHKFNAIMLEKKIEGAEMQLEMGLKKLRKIEVYEKELDTATADLLSVLSIYQQRCVDRILKSPTPPPQDAEPSLPTKQSAQVHVVVEAIRRLREENETLKADLESMAIDLNDSSSNQESSLIVQELENEVSQLKLQLFEMQQNQETERAKMDTAKKSTPEENNEDDTAETESETERPETESESEWDKPETELEPEKANPESEMENIEEKVEFKIEDSARTAMNQAADEKSVALKDEEDSYGFEDMAPSPVPMPKPVVDMEDKLAELELHDMGDIKLLQPDYEQLVMDQMRHEEELEEYAVQILGLKESIAELEDENRELKGQLAFAEGEDASADEIQQLESEVAMWRLKYEESASGSSQVHRLRVELERSKAKSKKRIAVLQEDLQMLQKQGSDRIQNLIKKFKAFQEEGAARVHSLEVELEKSRAQVERLKNRRGDEDDEAEEEAERDSPEPMFVDESADSEVDDAESDDDEAEYPECDDSEVEYPESEDDEADEPETVETTSQSPECAGEDATAGADESEQVRLDCAGDKNHDQADETGKLREQLEKMKKSMKEAEARSSIEIKKLQDTIASMKAEREMKQDVISSLHEQLNTAETALTQKTKSTNFPTMYLYGSPLYDSDTD</sequence>
<feature type="compositionally biased region" description="Acidic residues" evidence="2">
    <location>
        <begin position="564"/>
        <end position="605"/>
    </location>
</feature>
<name>A0AAD2FHI8_9STRA</name>
<accession>A0AAD2FHI8</accession>
<proteinExistence type="predicted"/>
<feature type="coiled-coil region" evidence="1">
    <location>
        <begin position="58"/>
        <end position="85"/>
    </location>
</feature>